<keyword evidence="4" id="KW-0804">Transcription</keyword>
<dbReference type="Pfam" id="PF00126">
    <property type="entry name" value="HTH_1"/>
    <property type="match status" value="1"/>
</dbReference>
<dbReference type="Proteomes" id="UP001500466">
    <property type="component" value="Unassembled WGS sequence"/>
</dbReference>
<reference evidence="7" key="1">
    <citation type="journal article" date="2019" name="Int. J. Syst. Evol. Microbiol.">
        <title>The Global Catalogue of Microorganisms (GCM) 10K type strain sequencing project: providing services to taxonomists for standard genome sequencing and annotation.</title>
        <authorList>
            <consortium name="The Broad Institute Genomics Platform"/>
            <consortium name="The Broad Institute Genome Sequencing Center for Infectious Disease"/>
            <person name="Wu L."/>
            <person name="Ma J."/>
        </authorList>
    </citation>
    <scope>NUCLEOTIDE SEQUENCE [LARGE SCALE GENOMIC DNA]</scope>
    <source>
        <strain evidence="7">JCM 17986</strain>
    </source>
</reference>
<dbReference type="SUPFAM" id="SSF46785">
    <property type="entry name" value="Winged helix' DNA-binding domain"/>
    <property type="match status" value="1"/>
</dbReference>
<evidence type="ECO:0000256" key="2">
    <source>
        <dbReference type="ARBA" id="ARBA00023015"/>
    </source>
</evidence>
<dbReference type="InterPro" id="IPR036388">
    <property type="entry name" value="WH-like_DNA-bd_sf"/>
</dbReference>
<dbReference type="EMBL" id="BAABHS010000012">
    <property type="protein sequence ID" value="GAA4968603.1"/>
    <property type="molecule type" value="Genomic_DNA"/>
</dbReference>
<protein>
    <submittedName>
        <fullName evidence="6">LysR family transcriptional regulator</fullName>
    </submittedName>
</protein>
<dbReference type="Pfam" id="PF03466">
    <property type="entry name" value="LysR_substrate"/>
    <property type="match status" value="1"/>
</dbReference>
<dbReference type="RefSeq" id="WP_345676650.1">
    <property type="nucleotide sequence ID" value="NZ_BAABHS010000012.1"/>
</dbReference>
<dbReference type="InterPro" id="IPR000847">
    <property type="entry name" value="LysR_HTH_N"/>
</dbReference>
<organism evidence="6 7">
    <name type="scientific">Yinghuangia aomiensis</name>
    <dbReference type="NCBI Taxonomy" id="676205"/>
    <lineage>
        <taxon>Bacteria</taxon>
        <taxon>Bacillati</taxon>
        <taxon>Actinomycetota</taxon>
        <taxon>Actinomycetes</taxon>
        <taxon>Kitasatosporales</taxon>
        <taxon>Streptomycetaceae</taxon>
        <taxon>Yinghuangia</taxon>
    </lineage>
</organism>
<dbReference type="PROSITE" id="PS50931">
    <property type="entry name" value="HTH_LYSR"/>
    <property type="match status" value="1"/>
</dbReference>
<gene>
    <name evidence="6" type="ORF">GCM10023205_37240</name>
</gene>
<feature type="domain" description="HTH lysR-type" evidence="5">
    <location>
        <begin position="1"/>
        <end position="58"/>
    </location>
</feature>
<evidence type="ECO:0000256" key="3">
    <source>
        <dbReference type="ARBA" id="ARBA00023125"/>
    </source>
</evidence>
<name>A0ABP9HE29_9ACTN</name>
<dbReference type="PANTHER" id="PTHR30346:SF29">
    <property type="entry name" value="LYSR SUBSTRATE-BINDING"/>
    <property type="match status" value="1"/>
</dbReference>
<sequence length="302" mass="32533">METRRLEMLSELARLGSMRAVADVLHTTTSTVSQQLAVLSREMGATLFEPDGRRVRLTPYGRRLAEHAVVILAAVEAARRDLGPGAEPNGTVRVAGFQSAISTYLLPVVRELAVEHPRVHVLIREHEPVEALDLLATDAVDLALTYDYNLAPAAPDPAVATTRLWEAEWSLGVPASADPGPAAPPAASPEVFARFAGADWIVNSRNTADEEVLGTIAALADFTPRITHRADSLDLVEEMITAGLGVGLLRTRRPTGPGVRLLPLTAPRVTMRAYATTLLGRRDWPPLALVISRLTDAIARFG</sequence>
<dbReference type="InterPro" id="IPR005119">
    <property type="entry name" value="LysR_subst-bd"/>
</dbReference>
<dbReference type="Gene3D" id="1.10.10.10">
    <property type="entry name" value="Winged helix-like DNA-binding domain superfamily/Winged helix DNA-binding domain"/>
    <property type="match status" value="1"/>
</dbReference>
<dbReference type="PANTHER" id="PTHR30346">
    <property type="entry name" value="TRANSCRIPTIONAL DUAL REGULATOR HCAR-RELATED"/>
    <property type="match status" value="1"/>
</dbReference>
<accession>A0ABP9HE29</accession>
<keyword evidence="2" id="KW-0805">Transcription regulation</keyword>
<comment type="caution">
    <text evidence="6">The sequence shown here is derived from an EMBL/GenBank/DDBJ whole genome shotgun (WGS) entry which is preliminary data.</text>
</comment>
<evidence type="ECO:0000256" key="4">
    <source>
        <dbReference type="ARBA" id="ARBA00023163"/>
    </source>
</evidence>
<comment type="similarity">
    <text evidence="1">Belongs to the LysR transcriptional regulatory family.</text>
</comment>
<evidence type="ECO:0000256" key="1">
    <source>
        <dbReference type="ARBA" id="ARBA00009437"/>
    </source>
</evidence>
<keyword evidence="3" id="KW-0238">DNA-binding</keyword>
<evidence type="ECO:0000259" key="5">
    <source>
        <dbReference type="PROSITE" id="PS50931"/>
    </source>
</evidence>
<evidence type="ECO:0000313" key="6">
    <source>
        <dbReference type="EMBL" id="GAA4968603.1"/>
    </source>
</evidence>
<dbReference type="Gene3D" id="3.40.190.10">
    <property type="entry name" value="Periplasmic binding protein-like II"/>
    <property type="match status" value="2"/>
</dbReference>
<keyword evidence="7" id="KW-1185">Reference proteome</keyword>
<dbReference type="InterPro" id="IPR036390">
    <property type="entry name" value="WH_DNA-bd_sf"/>
</dbReference>
<proteinExistence type="inferred from homology"/>
<dbReference type="SUPFAM" id="SSF53850">
    <property type="entry name" value="Periplasmic binding protein-like II"/>
    <property type="match status" value="1"/>
</dbReference>
<evidence type="ECO:0000313" key="7">
    <source>
        <dbReference type="Proteomes" id="UP001500466"/>
    </source>
</evidence>